<name>A0A2L2TLF7_9HYPO</name>
<proteinExistence type="predicted"/>
<dbReference type="Proteomes" id="UP000245910">
    <property type="component" value="Chromosome III"/>
</dbReference>
<protein>
    <submittedName>
        <fullName evidence="1">Uncharacterized protein</fullName>
    </submittedName>
</protein>
<evidence type="ECO:0000313" key="1">
    <source>
        <dbReference type="EMBL" id="CEI69013.1"/>
    </source>
</evidence>
<keyword evidence="2" id="KW-1185">Reference proteome</keyword>
<dbReference type="EMBL" id="LN649231">
    <property type="protein sequence ID" value="CEI69013.1"/>
    <property type="molecule type" value="Genomic_DNA"/>
</dbReference>
<dbReference type="AlphaFoldDB" id="A0A2L2TLF7"/>
<evidence type="ECO:0000313" key="2">
    <source>
        <dbReference type="Proteomes" id="UP000245910"/>
    </source>
</evidence>
<sequence length="96" mass="11142">MEHQQDHHYGPVRGQHTHPFHLSSRFYCAIAQAKGQNAPFSPVKHVIDYIGKSLARVWKKGEFLQQESERVRMLPRHTKGHMAHSLLVETKTSHHN</sequence>
<organism evidence="1 2">
    <name type="scientific">Fusarium venenatum</name>
    <dbReference type="NCBI Taxonomy" id="56646"/>
    <lineage>
        <taxon>Eukaryota</taxon>
        <taxon>Fungi</taxon>
        <taxon>Dikarya</taxon>
        <taxon>Ascomycota</taxon>
        <taxon>Pezizomycotina</taxon>
        <taxon>Sordariomycetes</taxon>
        <taxon>Hypocreomycetidae</taxon>
        <taxon>Hypocreales</taxon>
        <taxon>Nectriaceae</taxon>
        <taxon>Fusarium</taxon>
    </lineage>
</organism>
<accession>A0A2L2TLF7</accession>
<reference evidence="2" key="1">
    <citation type="submission" date="2014-10" db="EMBL/GenBank/DDBJ databases">
        <authorList>
            <person name="King R."/>
        </authorList>
    </citation>
    <scope>NUCLEOTIDE SEQUENCE [LARGE SCALE GENOMIC DNA]</scope>
    <source>
        <strain evidence="2">A3/5</strain>
    </source>
</reference>